<gene>
    <name evidence="2" type="ORF">NATE_234</name>
</gene>
<evidence type="ECO:0000313" key="3">
    <source>
        <dbReference type="Proteomes" id="UP000827544"/>
    </source>
</evidence>
<name>A0AAE8YYB0_9CAUD</name>
<keyword evidence="3" id="KW-1185">Reference proteome</keyword>
<dbReference type="InterPro" id="IPR029052">
    <property type="entry name" value="Metallo-depent_PP-like"/>
</dbReference>
<organism evidence="2 3">
    <name type="scientific">Bacillus phage vB_BanS_Nate</name>
    <dbReference type="NCBI Taxonomy" id="2894788"/>
    <lineage>
        <taxon>Viruses</taxon>
        <taxon>Duplodnaviria</taxon>
        <taxon>Heunggongvirae</taxon>
        <taxon>Uroviricota</taxon>
        <taxon>Caudoviricetes</taxon>
        <taxon>Joanripponvirinae</taxon>
        <taxon>Natevirus</taxon>
        <taxon>Natevirus nate</taxon>
    </lineage>
</organism>
<accession>A0AAE8YYB0</accession>
<dbReference type="InterPro" id="IPR024654">
    <property type="entry name" value="Calcineurin-like_PHP_lpxH"/>
</dbReference>
<dbReference type="EMBL" id="OK499992">
    <property type="protein sequence ID" value="UGO51087.1"/>
    <property type="molecule type" value="Genomic_DNA"/>
</dbReference>
<dbReference type="Pfam" id="PF12850">
    <property type="entry name" value="Metallophos_2"/>
    <property type="match status" value="1"/>
</dbReference>
<protein>
    <submittedName>
        <fullName evidence="2">Metallophosphatase</fullName>
    </submittedName>
</protein>
<dbReference type="Proteomes" id="UP000827544">
    <property type="component" value="Segment"/>
</dbReference>
<dbReference type="SUPFAM" id="SSF56300">
    <property type="entry name" value="Metallo-dependent phosphatases"/>
    <property type="match status" value="1"/>
</dbReference>
<proteinExistence type="predicted"/>
<evidence type="ECO:0000259" key="1">
    <source>
        <dbReference type="Pfam" id="PF12850"/>
    </source>
</evidence>
<evidence type="ECO:0000313" key="2">
    <source>
        <dbReference type="EMBL" id="UGO51087.1"/>
    </source>
</evidence>
<dbReference type="Gene3D" id="3.60.21.10">
    <property type="match status" value="1"/>
</dbReference>
<sequence length="413" mass="46957">MRSYTNKKGEKVSVTEDHLNTAVQIKLELQKASPSGLCQWAVLVGMMEEEGYYDADNNESYRCLVKSYQKKIEKLPTREENANFVAEKTLVSIKKKVGEMYVAKRHNQTVLKELNKVKRDVTDSILIAEEIGEAFREYDFSELKFEWLPIVKKNKSEMIVSLADLHIGALVDTKVNKYNFEIAQKRLQKYLNRLIVDIKANDITDVYVINTGDTLEHSNMRFAQGYSVEFTYSEQIVRASDLIQKFLVSLAEHVNVTYAGIAGNHDRVDGDKNKGIDGDHAVKAINYAIEQFIVNTKTNRIKYVQAEDYKHSFVVGGKNVLALHGDLDNQNDAGLLAKHSELDGIDYDLVVMGHTHTRFVKEVHDNKFISVSGSLKGADSFTLNKLRKVSSPSQSYHIIHEDGEIEVRWVTFK</sequence>
<feature type="domain" description="Calcineurin-like phosphoesterase" evidence="1">
    <location>
        <begin position="217"/>
        <end position="377"/>
    </location>
</feature>
<reference evidence="2" key="1">
    <citation type="submission" date="2021-10" db="EMBL/GenBank/DDBJ databases">
        <authorList>
            <person name="Lavering E.D."/>
            <person name="James R."/>
            <person name="Fairholm J.D."/>
            <person name="Ogilvie B.H."/>
            <person name="Thurgood T.L."/>
            <person name="Robison R.A."/>
            <person name="Grose J.H."/>
        </authorList>
    </citation>
    <scope>NUCLEOTIDE SEQUENCE</scope>
</reference>